<dbReference type="PROSITE" id="PS51273">
    <property type="entry name" value="GATASE_TYPE_1"/>
    <property type="match status" value="1"/>
</dbReference>
<keyword evidence="11" id="KW-1185">Reference proteome</keyword>
<dbReference type="Gene3D" id="3.30.300.10">
    <property type="match status" value="1"/>
</dbReference>
<evidence type="ECO:0000313" key="10">
    <source>
        <dbReference type="EMBL" id="GFE54092.1"/>
    </source>
</evidence>
<keyword evidence="3" id="KW-0436">Ligase</keyword>
<dbReference type="Gene3D" id="3.40.50.880">
    <property type="match status" value="1"/>
</dbReference>
<dbReference type="Pfam" id="PF00958">
    <property type="entry name" value="GMP_synt_C"/>
    <property type="match status" value="1"/>
</dbReference>
<gene>
    <name evidence="10" type="ORF">BaOVIS_014960</name>
</gene>
<dbReference type="GO" id="GO:0005829">
    <property type="term" value="C:cytosol"/>
    <property type="evidence" value="ECO:0007669"/>
    <property type="project" value="TreeGrafter"/>
</dbReference>
<keyword evidence="5 8" id="KW-0332">GMP biosynthesis</keyword>
<dbReference type="PANTHER" id="PTHR11922:SF2">
    <property type="entry name" value="GMP SYNTHASE [GLUTAMINE-HYDROLYZING]"/>
    <property type="match status" value="1"/>
</dbReference>
<dbReference type="PROSITE" id="PS51553">
    <property type="entry name" value="GMPS_ATP_PPASE"/>
    <property type="match status" value="1"/>
</dbReference>
<organism evidence="10 11">
    <name type="scientific">Babesia ovis</name>
    <dbReference type="NCBI Taxonomy" id="5869"/>
    <lineage>
        <taxon>Eukaryota</taxon>
        <taxon>Sar</taxon>
        <taxon>Alveolata</taxon>
        <taxon>Apicomplexa</taxon>
        <taxon>Aconoidasida</taxon>
        <taxon>Piroplasmida</taxon>
        <taxon>Babesiidae</taxon>
        <taxon>Babesia</taxon>
    </lineage>
</organism>
<dbReference type="GO" id="GO:0003921">
    <property type="term" value="F:GMP synthase activity"/>
    <property type="evidence" value="ECO:0007669"/>
    <property type="project" value="InterPro"/>
</dbReference>
<dbReference type="GO" id="GO:0005524">
    <property type="term" value="F:ATP binding"/>
    <property type="evidence" value="ECO:0007669"/>
    <property type="project" value="UniProtKB-UniRule"/>
</dbReference>
<sequence>MSIQKDEIFIFDFGCHQSGSMVRFLRELGISCELFPAEKAVEVLSSRIPGGVIFSGGSESVEDVDSIPIDRKIIDICETNNVPILALAYAMYAICYTLGGKVNRIRMHQSEYKRERLFIESGLDSALEGEITEFIAYGCHLDTIDTLPPGFKISIKDTHGTPGGIINIKNNIRGFCFHPQEVEQGKADTVMKKFCLEVCRCEKTWNMIKYHERVQKEVQEQCGDNMFVVAGLSGGVDSTVCAAIVHGVIKERFHGIMINTGLMRYKETQRCYERLKADIPGIQLTIRDSSEVFFNELKGVFDPEQKRKIIGRVYIEEFERVMKELGYNHSNCLLLQGTIYPDILESELNRRSKEPVKSHHNVGGLPANLKFELIEPVRLLFKEEVRELGRHLGLSEKTFNRHPFPGPGLGVRVLGELTPERVEIARQADRYMFEVLEERGLVDKISQCACVLLPNTHSTGLKNSARVYGMVIVVRIITTVDFVTAKFAKHIDMDCLGAISRKITDNIPEINRVCYDITDKPPATIEWE</sequence>
<evidence type="ECO:0000256" key="2">
    <source>
        <dbReference type="ARBA" id="ARBA00012746"/>
    </source>
</evidence>
<evidence type="ECO:0000259" key="9">
    <source>
        <dbReference type="PROSITE" id="PS51553"/>
    </source>
</evidence>
<dbReference type="NCBIfam" id="NF000848">
    <property type="entry name" value="PRK00074.1"/>
    <property type="match status" value="1"/>
</dbReference>
<dbReference type="CDD" id="cd01997">
    <property type="entry name" value="GMP_synthase_C"/>
    <property type="match status" value="1"/>
</dbReference>
<comment type="pathway">
    <text evidence="1">Purine metabolism; GMP biosynthesis; GMP from XMP (L-Gln route): step 1/1.</text>
</comment>
<evidence type="ECO:0000256" key="3">
    <source>
        <dbReference type="ARBA" id="ARBA00022598"/>
    </source>
</evidence>
<dbReference type="OrthoDB" id="1724632at2759"/>
<evidence type="ECO:0000256" key="4">
    <source>
        <dbReference type="ARBA" id="ARBA00022741"/>
    </source>
</evidence>
<evidence type="ECO:0000256" key="8">
    <source>
        <dbReference type="PROSITE-ProRule" id="PRU00886"/>
    </source>
</evidence>
<evidence type="ECO:0000256" key="5">
    <source>
        <dbReference type="ARBA" id="ARBA00022749"/>
    </source>
</evidence>
<name>A0A9W5TCV7_BABOV</name>
<dbReference type="EMBL" id="BLIY01000009">
    <property type="protein sequence ID" value="GFE54092.1"/>
    <property type="molecule type" value="Genomic_DNA"/>
</dbReference>
<dbReference type="InterPro" id="IPR022310">
    <property type="entry name" value="NAD/GMP_synthase"/>
</dbReference>
<reference evidence="10" key="1">
    <citation type="submission" date="2019-12" db="EMBL/GenBank/DDBJ databases">
        <title>Genome sequence of Babesia ovis.</title>
        <authorList>
            <person name="Yamagishi J."/>
            <person name="Sevinc F."/>
            <person name="Xuan X."/>
        </authorList>
    </citation>
    <scope>NUCLEOTIDE SEQUENCE</scope>
    <source>
        <strain evidence="10">Selcuk</strain>
    </source>
</reference>
<dbReference type="Gene3D" id="3.40.50.620">
    <property type="entry name" value="HUPs"/>
    <property type="match status" value="1"/>
</dbReference>
<dbReference type="Pfam" id="PF00117">
    <property type="entry name" value="GATase"/>
    <property type="match status" value="1"/>
</dbReference>
<dbReference type="InterPro" id="IPR017926">
    <property type="entry name" value="GATASE"/>
</dbReference>
<dbReference type="InterPro" id="IPR029062">
    <property type="entry name" value="Class_I_gatase-like"/>
</dbReference>
<dbReference type="Pfam" id="PF02540">
    <property type="entry name" value="NAD_synthase"/>
    <property type="match status" value="1"/>
</dbReference>
<evidence type="ECO:0000256" key="6">
    <source>
        <dbReference type="ARBA" id="ARBA00022755"/>
    </source>
</evidence>
<dbReference type="AlphaFoldDB" id="A0A9W5TCV7"/>
<feature type="domain" description="GMPS ATP-PPase" evidence="9">
    <location>
        <begin position="205"/>
        <end position="401"/>
    </location>
</feature>
<proteinExistence type="predicted"/>
<comment type="caution">
    <text evidence="10">The sequence shown here is derived from an EMBL/GenBank/DDBJ whole genome shotgun (WGS) entry which is preliminary data.</text>
</comment>
<evidence type="ECO:0000256" key="1">
    <source>
        <dbReference type="ARBA" id="ARBA00005153"/>
    </source>
</evidence>
<keyword evidence="4 8" id="KW-0547">Nucleotide-binding</keyword>
<evidence type="ECO:0000256" key="7">
    <source>
        <dbReference type="ARBA" id="ARBA00022840"/>
    </source>
</evidence>
<dbReference type="NCBIfam" id="TIGR00884">
    <property type="entry name" value="guaA_Cterm"/>
    <property type="match status" value="1"/>
</dbReference>
<dbReference type="SUPFAM" id="SSF52317">
    <property type="entry name" value="Class I glutamine amidotransferase-like"/>
    <property type="match status" value="1"/>
</dbReference>
<dbReference type="InterPro" id="IPR014729">
    <property type="entry name" value="Rossmann-like_a/b/a_fold"/>
</dbReference>
<keyword evidence="6 8" id="KW-0658">Purine biosynthesis</keyword>
<dbReference type="EC" id="6.3.5.2" evidence="2"/>
<keyword evidence="7 8" id="KW-0067">ATP-binding</keyword>
<dbReference type="SUPFAM" id="SSF52402">
    <property type="entry name" value="Adenine nucleotide alpha hydrolases-like"/>
    <property type="match status" value="1"/>
</dbReference>
<evidence type="ECO:0000313" key="11">
    <source>
        <dbReference type="Proteomes" id="UP001057455"/>
    </source>
</evidence>
<dbReference type="InterPro" id="IPR025777">
    <property type="entry name" value="GMPS_ATP_PPase_dom"/>
</dbReference>
<dbReference type="SUPFAM" id="SSF54810">
    <property type="entry name" value="GMP synthetase C-terminal dimerisation domain"/>
    <property type="match status" value="1"/>
</dbReference>
<feature type="binding site" evidence="8">
    <location>
        <begin position="233"/>
        <end position="239"/>
    </location>
    <ligand>
        <name>ATP</name>
        <dbReference type="ChEBI" id="CHEBI:30616"/>
    </ligand>
</feature>
<dbReference type="Proteomes" id="UP001057455">
    <property type="component" value="Unassembled WGS sequence"/>
</dbReference>
<accession>A0A9W5TCV7</accession>
<dbReference type="PANTHER" id="PTHR11922">
    <property type="entry name" value="GMP SYNTHASE-RELATED"/>
    <property type="match status" value="1"/>
</dbReference>
<protein>
    <recommendedName>
        <fullName evidence="2">GMP synthase (glutamine-hydrolyzing)</fullName>
        <ecNumber evidence="2">6.3.5.2</ecNumber>
    </recommendedName>
</protein>
<dbReference type="InterPro" id="IPR001674">
    <property type="entry name" value="GMP_synth_C"/>
</dbReference>